<dbReference type="GO" id="GO:0006285">
    <property type="term" value="P:base-excision repair, AP site formation"/>
    <property type="evidence" value="ECO:0007669"/>
    <property type="project" value="TreeGrafter"/>
</dbReference>
<keyword evidence="6 11" id="KW-0408">Iron</keyword>
<keyword evidence="7 11" id="KW-0411">Iron-sulfur</keyword>
<evidence type="ECO:0000256" key="6">
    <source>
        <dbReference type="ARBA" id="ARBA00023004"/>
    </source>
</evidence>
<evidence type="ECO:0000256" key="9">
    <source>
        <dbReference type="ARBA" id="ARBA00023239"/>
    </source>
</evidence>
<dbReference type="SMART" id="SM00478">
    <property type="entry name" value="ENDO3c"/>
    <property type="match status" value="1"/>
</dbReference>
<protein>
    <recommendedName>
        <fullName evidence="11">Endonuclease III</fullName>
        <ecNumber evidence="11">4.2.99.18</ecNumber>
    </recommendedName>
    <alternativeName>
        <fullName evidence="11">DNA-(apurinic or apyrimidinic site) lyase</fullName>
    </alternativeName>
</protein>
<feature type="binding site" evidence="11">
    <location>
        <position position="243"/>
    </location>
    <ligand>
        <name>[4Fe-4S] cluster</name>
        <dbReference type="ChEBI" id="CHEBI:49883"/>
    </ligand>
</feature>
<dbReference type="InterPro" id="IPR003265">
    <property type="entry name" value="HhH-GPD_domain"/>
</dbReference>
<dbReference type="Pfam" id="PF00730">
    <property type="entry name" value="HhH-GPD"/>
    <property type="match status" value="1"/>
</dbReference>
<gene>
    <name evidence="11" type="primary">nth</name>
    <name evidence="13" type="ORF">DRJ04_02625</name>
</gene>
<dbReference type="PANTHER" id="PTHR43286">
    <property type="entry name" value="ENDONUCLEASE III-LIKE PROTEIN 1"/>
    <property type="match status" value="1"/>
</dbReference>
<keyword evidence="5 11" id="KW-0378">Hydrolase</keyword>
<evidence type="ECO:0000313" key="13">
    <source>
        <dbReference type="EMBL" id="RLE14308.1"/>
    </source>
</evidence>
<dbReference type="GO" id="GO:0006289">
    <property type="term" value="P:nucleotide-excision repair"/>
    <property type="evidence" value="ECO:0007669"/>
    <property type="project" value="TreeGrafter"/>
</dbReference>
<evidence type="ECO:0000256" key="1">
    <source>
        <dbReference type="ARBA" id="ARBA00008343"/>
    </source>
</evidence>
<dbReference type="GO" id="GO:0051539">
    <property type="term" value="F:4 iron, 4 sulfur cluster binding"/>
    <property type="evidence" value="ECO:0007669"/>
    <property type="project" value="UniProtKB-UniRule"/>
</dbReference>
<evidence type="ECO:0000259" key="12">
    <source>
        <dbReference type="SMART" id="SM00478"/>
    </source>
</evidence>
<dbReference type="CDD" id="cd00056">
    <property type="entry name" value="ENDO3c"/>
    <property type="match status" value="1"/>
</dbReference>
<accession>A0A662DHG4</accession>
<keyword evidence="10 11" id="KW-0326">Glycosidase</keyword>
<evidence type="ECO:0000256" key="10">
    <source>
        <dbReference type="ARBA" id="ARBA00023295"/>
    </source>
</evidence>
<dbReference type="Gene3D" id="1.10.340.30">
    <property type="entry name" value="Hypothetical protein, domain 2"/>
    <property type="match status" value="1"/>
</dbReference>
<dbReference type="GO" id="GO:0140078">
    <property type="term" value="F:class I DNA-(apurinic or apyrimidinic site) endonuclease activity"/>
    <property type="evidence" value="ECO:0007669"/>
    <property type="project" value="UniProtKB-EC"/>
</dbReference>
<dbReference type="EMBL" id="QMQA01000050">
    <property type="protein sequence ID" value="RLE14308.1"/>
    <property type="molecule type" value="Genomic_DNA"/>
</dbReference>
<dbReference type="GO" id="GO:0000703">
    <property type="term" value="F:oxidized pyrimidine nucleobase lesion DNA N-glycosylase activity"/>
    <property type="evidence" value="ECO:0007669"/>
    <property type="project" value="TreeGrafter"/>
</dbReference>
<keyword evidence="4 11" id="KW-0227">DNA damage</keyword>
<evidence type="ECO:0000256" key="2">
    <source>
        <dbReference type="ARBA" id="ARBA00022485"/>
    </source>
</evidence>
<keyword evidence="8 11" id="KW-0234">DNA repair</keyword>
<dbReference type="GO" id="GO:0003677">
    <property type="term" value="F:DNA binding"/>
    <property type="evidence" value="ECO:0007669"/>
    <property type="project" value="UniProtKB-UniRule"/>
</dbReference>
<dbReference type="HAMAP" id="MF_00942">
    <property type="entry name" value="Nth"/>
    <property type="match status" value="1"/>
</dbReference>
<comment type="catalytic activity">
    <reaction evidence="11">
        <text>2'-deoxyribonucleotide-(2'-deoxyribose 5'-phosphate)-2'-deoxyribonucleotide-DNA = a 3'-end 2'-deoxyribonucleotide-(2,3-dehydro-2,3-deoxyribose 5'-phosphate)-DNA + a 5'-end 5'-phospho-2'-deoxyribonucleoside-DNA + H(+)</text>
        <dbReference type="Rhea" id="RHEA:66592"/>
        <dbReference type="Rhea" id="RHEA-COMP:13180"/>
        <dbReference type="Rhea" id="RHEA-COMP:16897"/>
        <dbReference type="Rhea" id="RHEA-COMP:17067"/>
        <dbReference type="ChEBI" id="CHEBI:15378"/>
        <dbReference type="ChEBI" id="CHEBI:136412"/>
        <dbReference type="ChEBI" id="CHEBI:157695"/>
        <dbReference type="ChEBI" id="CHEBI:167181"/>
        <dbReference type="EC" id="4.2.99.18"/>
    </reaction>
</comment>
<comment type="function">
    <text evidence="11">DNA repair enzyme that has both DNA N-glycosylase activity and AP-lyase activity. The DNA N-glycosylase activity releases various damaged pyrimidines from DNA by cleaving the N-glycosidic bond, leaving an AP (apurinic/apyrimidinic) site. The AP-lyase activity cleaves the phosphodiester bond 3' to the AP site by a beta-elimination, leaving a 3'-terminal unsaturated sugar and a product with a terminal 5'-phosphate.</text>
</comment>
<dbReference type="InterPro" id="IPR004036">
    <property type="entry name" value="Endonuclease-III-like_CS2"/>
</dbReference>
<dbReference type="Gene3D" id="1.10.1670.10">
    <property type="entry name" value="Helix-hairpin-Helix base-excision DNA repair enzymes (C-terminal)"/>
    <property type="match status" value="1"/>
</dbReference>
<keyword evidence="13" id="KW-0255">Endonuclease</keyword>
<dbReference type="Proteomes" id="UP000280417">
    <property type="component" value="Unassembled WGS sequence"/>
</dbReference>
<keyword evidence="2 11" id="KW-0004">4Fe-4S</keyword>
<dbReference type="InterPro" id="IPR000445">
    <property type="entry name" value="HhH_motif"/>
</dbReference>
<feature type="domain" description="HhH-GPD" evidence="12">
    <location>
        <begin position="78"/>
        <end position="225"/>
    </location>
</feature>
<dbReference type="EC" id="4.2.99.18" evidence="11"/>
<dbReference type="SUPFAM" id="SSF48150">
    <property type="entry name" value="DNA-glycosylase"/>
    <property type="match status" value="1"/>
</dbReference>
<comment type="cofactor">
    <cofactor evidence="11">
        <name>[4Fe-4S] cluster</name>
        <dbReference type="ChEBI" id="CHEBI:49883"/>
    </cofactor>
    <text evidence="11">Binds 1 [4Fe-4S] cluster.</text>
</comment>
<dbReference type="AlphaFoldDB" id="A0A662DHG4"/>
<organism evidence="13 14">
    <name type="scientific">Aerophobetes bacterium</name>
    <dbReference type="NCBI Taxonomy" id="2030807"/>
    <lineage>
        <taxon>Bacteria</taxon>
        <taxon>Candidatus Aerophobota</taxon>
    </lineage>
</organism>
<proteinExistence type="inferred from homology"/>
<dbReference type="PANTHER" id="PTHR43286:SF1">
    <property type="entry name" value="ENDONUCLEASE III-LIKE PROTEIN 1"/>
    <property type="match status" value="1"/>
</dbReference>
<feature type="binding site" evidence="11">
    <location>
        <position position="227"/>
    </location>
    <ligand>
        <name>[4Fe-4S] cluster</name>
        <dbReference type="ChEBI" id="CHEBI:49883"/>
    </ligand>
</feature>
<evidence type="ECO:0000256" key="8">
    <source>
        <dbReference type="ARBA" id="ARBA00023204"/>
    </source>
</evidence>
<evidence type="ECO:0000256" key="3">
    <source>
        <dbReference type="ARBA" id="ARBA00022723"/>
    </source>
</evidence>
<name>A0A662DHG4_UNCAE</name>
<reference evidence="13 14" key="1">
    <citation type="submission" date="2018-06" db="EMBL/GenBank/DDBJ databases">
        <title>Extensive metabolic versatility and redundancy in microbially diverse, dynamic hydrothermal sediments.</title>
        <authorList>
            <person name="Dombrowski N."/>
            <person name="Teske A."/>
            <person name="Baker B.J."/>
        </authorList>
    </citation>
    <scope>NUCLEOTIDE SEQUENCE [LARGE SCALE GENOMIC DNA]</scope>
    <source>
        <strain evidence="13">B3_G15</strain>
    </source>
</reference>
<evidence type="ECO:0000256" key="11">
    <source>
        <dbReference type="HAMAP-Rule" id="MF_00942"/>
    </source>
</evidence>
<keyword evidence="13" id="KW-0540">Nuclease</keyword>
<dbReference type="InterPro" id="IPR023170">
    <property type="entry name" value="HhH_base_excis_C"/>
</dbReference>
<dbReference type="InterPro" id="IPR011257">
    <property type="entry name" value="DNA_glycosylase"/>
</dbReference>
<dbReference type="GO" id="GO:0046872">
    <property type="term" value="F:metal ion binding"/>
    <property type="evidence" value="ECO:0007669"/>
    <property type="project" value="UniProtKB-KW"/>
</dbReference>
<evidence type="ECO:0000256" key="7">
    <source>
        <dbReference type="ARBA" id="ARBA00023014"/>
    </source>
</evidence>
<dbReference type="Pfam" id="PF00633">
    <property type="entry name" value="HHH"/>
    <property type="match status" value="1"/>
</dbReference>
<evidence type="ECO:0000313" key="14">
    <source>
        <dbReference type="Proteomes" id="UP000280417"/>
    </source>
</evidence>
<dbReference type="InterPro" id="IPR005759">
    <property type="entry name" value="Nth"/>
</dbReference>
<evidence type="ECO:0000256" key="4">
    <source>
        <dbReference type="ARBA" id="ARBA00022763"/>
    </source>
</evidence>
<keyword evidence="3 11" id="KW-0479">Metal-binding</keyword>
<keyword evidence="11" id="KW-0238">DNA-binding</keyword>
<comment type="similarity">
    <text evidence="1 11">Belongs to the Nth/MutY family.</text>
</comment>
<dbReference type="FunFam" id="1.10.340.30:FF:000001">
    <property type="entry name" value="Endonuclease III"/>
    <property type="match status" value="1"/>
</dbReference>
<comment type="caution">
    <text evidence="13">The sequence shown here is derived from an EMBL/GenBank/DDBJ whole genome shotgun (WGS) entry which is preliminary data.</text>
</comment>
<feature type="binding site" evidence="11">
    <location>
        <position position="234"/>
    </location>
    <ligand>
        <name>[4Fe-4S] cluster</name>
        <dbReference type="ChEBI" id="CHEBI:49883"/>
    </ligand>
</feature>
<evidence type="ECO:0000256" key="5">
    <source>
        <dbReference type="ARBA" id="ARBA00022801"/>
    </source>
</evidence>
<dbReference type="PROSITE" id="PS01155">
    <property type="entry name" value="ENDONUCLEASE_III_2"/>
    <property type="match status" value="1"/>
</dbReference>
<feature type="binding site" evidence="11">
    <location>
        <position position="237"/>
    </location>
    <ligand>
        <name>[4Fe-4S] cluster</name>
        <dbReference type="ChEBI" id="CHEBI:49883"/>
    </ligand>
</feature>
<sequence>MYPFRLLVPVVKGHRPYTLHLNIWQVWIKSKLQKLEDKDIDRIINILKKEALYRDTPAVTETASKTRDPFKVLISCLLSLRTKDEVTRKASRELFSRAADVKSMAKLPTDEIQKIIYPVGFYRNKARSIKRVCKTLIERYRGKVPSELDELLSLPGVGRKTANLVLTLGFGKPGICVDTHVHRITNRWGYVTTKNPEETELALRRKLPLSYWIQFNSLLVSFGQRVCKPLSPFCSRCPVRKFCRRVGVKRSR</sequence>
<keyword evidence="9 11" id="KW-0456">Lyase</keyword>